<dbReference type="GO" id="GO:0008713">
    <property type="term" value="F:ADP-heptose-lipopolysaccharide heptosyltransferase activity"/>
    <property type="evidence" value="ECO:0007669"/>
    <property type="project" value="TreeGrafter"/>
</dbReference>
<dbReference type="RefSeq" id="WP_161480854.1">
    <property type="nucleotide sequence ID" value="NZ_WXEW01000005.1"/>
</dbReference>
<gene>
    <name evidence="3" type="ORF">GT755_18035</name>
</gene>
<dbReference type="CDD" id="cd03789">
    <property type="entry name" value="GT9_LPS_heptosyltransferase"/>
    <property type="match status" value="1"/>
</dbReference>
<dbReference type="Proteomes" id="UP000479526">
    <property type="component" value="Unassembled WGS sequence"/>
</dbReference>
<name>A0A7C9J3F7_9ACTN</name>
<sequence length="327" mass="33829">MSAHVLLARLDSVGDVLLMGPAVRAVAAGAARVTLLAGPRGRSAADLLPGVDRVLEWPAPWIEPEPDPVDPEHLRLLVKTVDDVDRALIFTSFHQSPLPLALLLRMAGVPWIGAISDDYPGSLLDLRHRVPDDIPETERALSLTTAAGYPARGTGLAVRRPLPDPGLPPGYLVVHPGTSVPARAWPPGHCAELVGLLARHGHPVVVTGSPGERELTARVAGRHGVDLGGGTTLAELAGVLAGARVVVAGNTGPAHLAAAVGTPVVSLFAPTVPAVRWAPYGVPHRLLGDQGAACAGTRATVCPVAGHPCLSSVGPAEVYEAMKEVMR</sequence>
<dbReference type="EMBL" id="WXEW01000005">
    <property type="protein sequence ID" value="NAS23586.1"/>
    <property type="molecule type" value="Genomic_DNA"/>
</dbReference>
<accession>A0A7C9J3F7</accession>
<evidence type="ECO:0000256" key="1">
    <source>
        <dbReference type="ARBA" id="ARBA00022676"/>
    </source>
</evidence>
<dbReference type="PANTHER" id="PTHR30160:SF1">
    <property type="entry name" value="LIPOPOLYSACCHARIDE 1,2-N-ACETYLGLUCOSAMINETRANSFERASE-RELATED"/>
    <property type="match status" value="1"/>
</dbReference>
<dbReference type="GO" id="GO:0009244">
    <property type="term" value="P:lipopolysaccharide core region biosynthetic process"/>
    <property type="evidence" value="ECO:0007669"/>
    <property type="project" value="TreeGrafter"/>
</dbReference>
<keyword evidence="1" id="KW-0328">Glycosyltransferase</keyword>
<evidence type="ECO:0000313" key="4">
    <source>
        <dbReference type="Proteomes" id="UP000479526"/>
    </source>
</evidence>
<dbReference type="GO" id="GO:0005829">
    <property type="term" value="C:cytosol"/>
    <property type="evidence" value="ECO:0007669"/>
    <property type="project" value="TreeGrafter"/>
</dbReference>
<dbReference type="Pfam" id="PF01075">
    <property type="entry name" value="Glyco_transf_9"/>
    <property type="match status" value="1"/>
</dbReference>
<keyword evidence="4" id="KW-1185">Reference proteome</keyword>
<evidence type="ECO:0000256" key="2">
    <source>
        <dbReference type="ARBA" id="ARBA00022679"/>
    </source>
</evidence>
<dbReference type="AlphaFoldDB" id="A0A7C9J3F7"/>
<proteinExistence type="predicted"/>
<dbReference type="Gene3D" id="3.40.50.2000">
    <property type="entry name" value="Glycogen Phosphorylase B"/>
    <property type="match status" value="2"/>
</dbReference>
<organism evidence="3 4">
    <name type="scientific">Herbidospora solisilvae</name>
    <dbReference type="NCBI Taxonomy" id="2696284"/>
    <lineage>
        <taxon>Bacteria</taxon>
        <taxon>Bacillati</taxon>
        <taxon>Actinomycetota</taxon>
        <taxon>Actinomycetes</taxon>
        <taxon>Streptosporangiales</taxon>
        <taxon>Streptosporangiaceae</taxon>
        <taxon>Herbidospora</taxon>
    </lineage>
</organism>
<evidence type="ECO:0000313" key="3">
    <source>
        <dbReference type="EMBL" id="NAS23586.1"/>
    </source>
</evidence>
<reference evidence="3 4" key="1">
    <citation type="submission" date="2020-01" db="EMBL/GenBank/DDBJ databases">
        <title>Herbidospora sp. NEAU-GS84 nov., a novel actinomycete isolated from soil.</title>
        <authorList>
            <person name="Han L."/>
        </authorList>
    </citation>
    <scope>NUCLEOTIDE SEQUENCE [LARGE SCALE GENOMIC DNA]</scope>
    <source>
        <strain evidence="3 4">NEAU-GS84</strain>
    </source>
</reference>
<dbReference type="SUPFAM" id="SSF53756">
    <property type="entry name" value="UDP-Glycosyltransferase/glycogen phosphorylase"/>
    <property type="match status" value="1"/>
</dbReference>
<keyword evidence="2 3" id="KW-0808">Transferase</keyword>
<dbReference type="PANTHER" id="PTHR30160">
    <property type="entry name" value="TETRAACYLDISACCHARIDE 4'-KINASE-RELATED"/>
    <property type="match status" value="1"/>
</dbReference>
<dbReference type="InterPro" id="IPR051199">
    <property type="entry name" value="LPS_LOS_Heptosyltrfase"/>
</dbReference>
<dbReference type="InterPro" id="IPR002201">
    <property type="entry name" value="Glyco_trans_9"/>
</dbReference>
<comment type="caution">
    <text evidence="3">The sequence shown here is derived from an EMBL/GenBank/DDBJ whole genome shotgun (WGS) entry which is preliminary data.</text>
</comment>
<protein>
    <submittedName>
        <fullName evidence="3">Glycosyltransferase family 9 protein</fullName>
    </submittedName>
</protein>